<dbReference type="InterPro" id="IPR011009">
    <property type="entry name" value="Kinase-like_dom_sf"/>
</dbReference>
<evidence type="ECO:0000256" key="2">
    <source>
        <dbReference type="ARBA" id="ARBA00022679"/>
    </source>
</evidence>
<dbReference type="InterPro" id="IPR008271">
    <property type="entry name" value="Ser/Thr_kinase_AS"/>
</dbReference>
<keyword evidence="4" id="KW-0418">Kinase</keyword>
<evidence type="ECO:0000313" key="10">
    <source>
        <dbReference type="EMBL" id="RMZ53892.1"/>
    </source>
</evidence>
<dbReference type="GO" id="GO:0000407">
    <property type="term" value="C:phagophore assembly site"/>
    <property type="evidence" value="ECO:0007669"/>
    <property type="project" value="TreeGrafter"/>
</dbReference>
<dbReference type="InterPro" id="IPR017441">
    <property type="entry name" value="Protein_kinase_ATP_BS"/>
</dbReference>
<evidence type="ECO:0000259" key="9">
    <source>
        <dbReference type="PROSITE" id="PS50011"/>
    </source>
</evidence>
<protein>
    <recommendedName>
        <fullName evidence="9">Protein kinase domain-containing protein</fullName>
    </recommendedName>
</protein>
<dbReference type="AlphaFoldDB" id="A0A3M7KX17"/>
<accession>A0A3M7KX17</accession>
<dbReference type="Pfam" id="PF00069">
    <property type="entry name" value="Pkinase"/>
    <property type="match status" value="1"/>
</dbReference>
<evidence type="ECO:0000256" key="1">
    <source>
        <dbReference type="ARBA" id="ARBA00022527"/>
    </source>
</evidence>
<gene>
    <name evidence="10" type="ORF">APUTEX25_005574</name>
</gene>
<dbReference type="SMART" id="SM00220">
    <property type="entry name" value="S_TKc"/>
    <property type="match status" value="1"/>
</dbReference>
<dbReference type="PANTHER" id="PTHR24348">
    <property type="entry name" value="SERINE/THREONINE-PROTEIN KINASE UNC-51-RELATED"/>
    <property type="match status" value="1"/>
</dbReference>
<dbReference type="GO" id="GO:0005829">
    <property type="term" value="C:cytosol"/>
    <property type="evidence" value="ECO:0007669"/>
    <property type="project" value="TreeGrafter"/>
</dbReference>
<reference evidence="11" key="1">
    <citation type="journal article" date="2018" name="Algal Res.">
        <title>Characterization of plant carbon substrate utilization by Auxenochlorella protothecoides.</title>
        <authorList>
            <person name="Vogler B.W."/>
            <person name="Starkenburg S.R."/>
            <person name="Sudasinghe N."/>
            <person name="Schambach J.Y."/>
            <person name="Rollin J.A."/>
            <person name="Pattathil S."/>
            <person name="Barry A.N."/>
        </authorList>
    </citation>
    <scope>NUCLEOTIDE SEQUENCE [LARGE SCALE GENOMIC DNA]</scope>
    <source>
        <strain evidence="11">UTEX 25</strain>
    </source>
</reference>
<evidence type="ECO:0000313" key="11">
    <source>
        <dbReference type="Proteomes" id="UP000279271"/>
    </source>
</evidence>
<keyword evidence="5 6" id="KW-0067">ATP-binding</keyword>
<dbReference type="GO" id="GO:0004674">
    <property type="term" value="F:protein serine/threonine kinase activity"/>
    <property type="evidence" value="ECO:0007669"/>
    <property type="project" value="UniProtKB-KW"/>
</dbReference>
<dbReference type="PROSITE" id="PS50011">
    <property type="entry name" value="PROTEIN_KINASE_DOM"/>
    <property type="match status" value="1"/>
</dbReference>
<dbReference type="PROSITE" id="PS00108">
    <property type="entry name" value="PROTEIN_KINASE_ST"/>
    <property type="match status" value="1"/>
</dbReference>
<dbReference type="GO" id="GO:0005776">
    <property type="term" value="C:autophagosome"/>
    <property type="evidence" value="ECO:0007669"/>
    <property type="project" value="TreeGrafter"/>
</dbReference>
<feature type="region of interest" description="Disordered" evidence="8">
    <location>
        <begin position="379"/>
        <end position="411"/>
    </location>
</feature>
<dbReference type="PANTHER" id="PTHR24348:SF22">
    <property type="entry name" value="NON-SPECIFIC SERINE_THREONINE PROTEIN KINASE"/>
    <property type="match status" value="1"/>
</dbReference>
<dbReference type="SUPFAM" id="SSF56112">
    <property type="entry name" value="Protein kinase-like (PK-like)"/>
    <property type="match status" value="1"/>
</dbReference>
<feature type="domain" description="Protein kinase" evidence="9">
    <location>
        <begin position="12"/>
        <end position="269"/>
    </location>
</feature>
<dbReference type="GO" id="GO:0016020">
    <property type="term" value="C:membrane"/>
    <property type="evidence" value="ECO:0007669"/>
    <property type="project" value="TreeGrafter"/>
</dbReference>
<sequence length="411" mass="44105">MEISGPRLVGDWEVGAHVGSGSFAIVWRGRHRLTGQDAAIKEINLSRLNAKLRSSLESEVTILRRIKHANIVRLLDVIETRSRLYLVMEFCAGGDLSQFLRHGRVLPEATARHFLRQLAAGLREMWAHHLVHRDLKPQNLLLSRSSPEADLRIADFGFARNLQPQGLAETLCGSPLYMAPEILGSHKYDAKADLWSVGAILFEMVGGRPPFTGANQLQLLRSIQRAPARLPEGAAAALSAPCRALIAALLRPNPVERISFEEFFRHPFLALSPDGMPETGPSPALPDPWAALFAGALAWAREGAVRELVGGGGGGGGELYARALHSLSFLALADVEGGEGAPHAPRLADLQPPVALERGDRARVLRYRSAVLARLIACGGGAGSGETPSSKSTAPWAEAAPARDPLAGARP</sequence>
<dbReference type="FunFam" id="1.10.510.10:FF:000571">
    <property type="entry name" value="Maternal embryonic leucine zipper kinase"/>
    <property type="match status" value="1"/>
</dbReference>
<name>A0A3M7KX17_AUXPR</name>
<keyword evidence="2" id="KW-0808">Transferase</keyword>
<dbReference type="InterPro" id="IPR045269">
    <property type="entry name" value="Atg1-like"/>
</dbReference>
<dbReference type="InterPro" id="IPR000719">
    <property type="entry name" value="Prot_kinase_dom"/>
</dbReference>
<dbReference type="GO" id="GO:0010506">
    <property type="term" value="P:regulation of autophagy"/>
    <property type="evidence" value="ECO:0007669"/>
    <property type="project" value="InterPro"/>
</dbReference>
<evidence type="ECO:0000256" key="7">
    <source>
        <dbReference type="RuleBase" id="RU000304"/>
    </source>
</evidence>
<evidence type="ECO:0000256" key="6">
    <source>
        <dbReference type="PROSITE-ProRule" id="PRU10141"/>
    </source>
</evidence>
<dbReference type="PROSITE" id="PS00107">
    <property type="entry name" value="PROTEIN_KINASE_ATP"/>
    <property type="match status" value="1"/>
</dbReference>
<evidence type="ECO:0000256" key="3">
    <source>
        <dbReference type="ARBA" id="ARBA00022741"/>
    </source>
</evidence>
<proteinExistence type="inferred from homology"/>
<organism evidence="10 11">
    <name type="scientific">Auxenochlorella protothecoides</name>
    <name type="common">Green microalga</name>
    <name type="synonym">Chlorella protothecoides</name>
    <dbReference type="NCBI Taxonomy" id="3075"/>
    <lineage>
        <taxon>Eukaryota</taxon>
        <taxon>Viridiplantae</taxon>
        <taxon>Chlorophyta</taxon>
        <taxon>core chlorophytes</taxon>
        <taxon>Trebouxiophyceae</taxon>
        <taxon>Chlorellales</taxon>
        <taxon>Chlorellaceae</taxon>
        <taxon>Auxenochlorella</taxon>
    </lineage>
</organism>
<evidence type="ECO:0000256" key="5">
    <source>
        <dbReference type="ARBA" id="ARBA00022840"/>
    </source>
</evidence>
<dbReference type="FunFam" id="3.30.200.20:FF:000003">
    <property type="entry name" value="Non-specific serine/threonine protein kinase"/>
    <property type="match status" value="1"/>
</dbReference>
<dbReference type="GO" id="GO:0000045">
    <property type="term" value="P:autophagosome assembly"/>
    <property type="evidence" value="ECO:0007669"/>
    <property type="project" value="TreeGrafter"/>
</dbReference>
<keyword evidence="1 7" id="KW-0723">Serine/threonine-protein kinase</keyword>
<feature type="binding site" evidence="6">
    <location>
        <position position="41"/>
    </location>
    <ligand>
        <name>ATP</name>
        <dbReference type="ChEBI" id="CHEBI:30616"/>
    </ligand>
</feature>
<dbReference type="EMBL" id="QOKY01000192">
    <property type="protein sequence ID" value="RMZ53892.1"/>
    <property type="molecule type" value="Genomic_DNA"/>
</dbReference>
<keyword evidence="3 6" id="KW-0547">Nucleotide-binding</keyword>
<comment type="similarity">
    <text evidence="7">Belongs to the protein kinase superfamily.</text>
</comment>
<dbReference type="Proteomes" id="UP000279271">
    <property type="component" value="Unassembled WGS sequence"/>
</dbReference>
<dbReference type="CDD" id="cd14009">
    <property type="entry name" value="STKc_ATG1_ULK_like"/>
    <property type="match status" value="1"/>
</dbReference>
<evidence type="ECO:0000256" key="4">
    <source>
        <dbReference type="ARBA" id="ARBA00022777"/>
    </source>
</evidence>
<evidence type="ECO:0000256" key="8">
    <source>
        <dbReference type="SAM" id="MobiDB-lite"/>
    </source>
</evidence>
<dbReference type="Gene3D" id="1.10.510.10">
    <property type="entry name" value="Transferase(Phosphotransferase) domain 1"/>
    <property type="match status" value="1"/>
</dbReference>
<dbReference type="GO" id="GO:0005524">
    <property type="term" value="F:ATP binding"/>
    <property type="evidence" value="ECO:0007669"/>
    <property type="project" value="UniProtKB-UniRule"/>
</dbReference>
<comment type="caution">
    <text evidence="10">The sequence shown here is derived from an EMBL/GenBank/DDBJ whole genome shotgun (WGS) entry which is preliminary data.</text>
</comment>